<dbReference type="OrthoDB" id="6537357at2"/>
<sequence length="209" mass="23863">MTHSKALLLVSMEPPAGMEAEFNDWYDTEHLPERAGLPGFETALRYVCVAGWPRYLALYDLSNIEVLDDKPYQDVSGERFSPWSKRVLNRVRGQSRMAAQQVYPRQAITQRAPRLLLLRFVGLTLQHEADLVSTLRSAFSNRAGVQQLRVYREPADNGPRFLALVEAHESFSHQEKTSGLGPYARHLDMINEYTPYWTRGALHGVYPES</sequence>
<dbReference type="AlphaFoldDB" id="A0A0C6P3J3"/>
<gene>
    <name evidence="1" type="ORF">BN112_2479</name>
</gene>
<dbReference type="SUPFAM" id="SSF54909">
    <property type="entry name" value="Dimeric alpha+beta barrel"/>
    <property type="match status" value="1"/>
</dbReference>
<organism evidence="1 2">
    <name type="scientific">Bordetella bronchiseptica 253</name>
    <dbReference type="NCBI Taxonomy" id="568707"/>
    <lineage>
        <taxon>Bacteria</taxon>
        <taxon>Pseudomonadati</taxon>
        <taxon>Pseudomonadota</taxon>
        <taxon>Betaproteobacteria</taxon>
        <taxon>Burkholderiales</taxon>
        <taxon>Alcaligenaceae</taxon>
        <taxon>Bordetella</taxon>
    </lineage>
</organism>
<dbReference type="EMBL" id="HE965806">
    <property type="protein sequence ID" value="CCJ54396.1"/>
    <property type="molecule type" value="Genomic_DNA"/>
</dbReference>
<proteinExistence type="predicted"/>
<dbReference type="HOGENOM" id="CLU_089364_2_0_4"/>
<evidence type="ECO:0000313" key="2">
    <source>
        <dbReference type="Proteomes" id="UP000007564"/>
    </source>
</evidence>
<accession>A0A0C6P3J3</accession>
<dbReference type="Proteomes" id="UP000007564">
    <property type="component" value="Chromosome"/>
</dbReference>
<dbReference type="KEGG" id="bbh:BN112_2479"/>
<dbReference type="InterPro" id="IPR011008">
    <property type="entry name" value="Dimeric_a/b-barrel"/>
</dbReference>
<dbReference type="GeneID" id="69600504"/>
<evidence type="ECO:0000313" key="1">
    <source>
        <dbReference type="EMBL" id="CCJ54396.1"/>
    </source>
</evidence>
<reference evidence="1 2" key="1">
    <citation type="journal article" date="2012" name="BMC Genomics">
        <title>Comparative genomics of the classical Bordetella subspecies: the evolution and exchange of virulence-associated diversity amongst closely related pathogens.</title>
        <authorList>
            <person name="Park J."/>
            <person name="Zhang Y."/>
            <person name="Buboltz A.M."/>
            <person name="Zhang X."/>
            <person name="Schuster S.C."/>
            <person name="Ahuja U."/>
            <person name="Liu M."/>
            <person name="Miller J.F."/>
            <person name="Sebaihia M."/>
            <person name="Bentley S.D."/>
            <person name="Parkhill J."/>
            <person name="Harvill E.T."/>
        </authorList>
    </citation>
    <scope>NUCLEOTIDE SEQUENCE [LARGE SCALE GENOMIC DNA]</scope>
    <source>
        <strain evidence="1 2">253</strain>
    </source>
</reference>
<dbReference type="RefSeq" id="WP_010926000.1">
    <property type="nucleotide sequence ID" value="NC_019382.1"/>
</dbReference>
<protein>
    <submittedName>
        <fullName evidence="1">Uncharacterized protein</fullName>
    </submittedName>
</protein>
<name>A0A0C6P3J3_BORBO</name>